<gene>
    <name evidence="4" type="ORF">SLS62_006401</name>
</gene>
<feature type="compositionally biased region" description="Basic and acidic residues" evidence="2">
    <location>
        <begin position="690"/>
        <end position="710"/>
    </location>
</feature>
<keyword evidence="1" id="KW-0863">Zinc-finger</keyword>
<feature type="compositionally biased region" description="Acidic residues" evidence="2">
    <location>
        <begin position="208"/>
        <end position="218"/>
    </location>
</feature>
<sequence>MAALTAAQIELANSLTQDELPTKLRCAICSKLAINAFRLPCCETAICENCQSTLPSSCPVCEHSPVSGADCTVYKSLRTTIRVFLKTEERKREAARPKPANESIPSTPVQATPTPTQSEAPTAPPQESAVNQDGDSASQSVAPEKVHPTTESNDENTSIQDQSNDPQAPLESSAEDQRRSKSLEGEEAKSFVPSGQEGEDVLPIQESVENDQEQDDAAIEQPAQSGVGPMNGNFMNFGGGDMNQMQMMMAMQNGMNPAAFGSFPMMGMDMGMNPMMMQNMFMNGGFGAQGMNGMSMNMGMNGLNGGGNDWNGQQSWNVGQDNFNPNAPSMGNGDFGNFNTGFRNYGHQNQFNDYRRGNYGFRGRGRGRNFYGGYNRGGYHQQGFNNMNGNWAEQMNQFSGGSGSQPTANGNEAANNQGAENKTGKEVDEFGRMIRPESGQDVQAGENGQGDGHDAAEGPDNLVSHEKSASADVQQSGQAHNDLANGNGDVSSAGQRLIPQGPASFIGRQSPMVEAPLNAPTGPKAMRQGLPNTSFHRLKARGLIASDQGPSSGADAQAVASPREDRPKSRSSSPHSRKDPDRHHREHGRDRDLDEKSRGRHGERSRSRSPSRSRSRDRRESRRHRRHRSESLSGEGHGEEHRDRKHKNRRKSTREDDYSSRSKDDKYAPASRSPSPDDREHKRSSHRSRRDRDEKRRDRDKDKERESDHDRHRKSGHRSHRDRDRDRDYERDRDRERETDRDHERRKDRRERRHRGGKSSTTLLTPIEPSDKAFNPPTGPRGSFSIKGASNKPTTGAETKGSNSRPSDSSRNDNEPSRRASQSSTAGQKAPPTGPSKDPHTLEREARDRERLLKEAQRIAGLAGLAGKKRGRDGGEERSGRRKSRRSEAVNTDEEEARMRRLEAEREGRRWE</sequence>
<dbReference type="GO" id="GO:0043484">
    <property type="term" value="P:regulation of RNA splicing"/>
    <property type="evidence" value="ECO:0007669"/>
    <property type="project" value="InterPro"/>
</dbReference>
<evidence type="ECO:0000259" key="3">
    <source>
        <dbReference type="PROSITE" id="PS50089"/>
    </source>
</evidence>
<evidence type="ECO:0000256" key="1">
    <source>
        <dbReference type="PROSITE-ProRule" id="PRU00175"/>
    </source>
</evidence>
<dbReference type="GO" id="GO:0003723">
    <property type="term" value="F:RNA binding"/>
    <property type="evidence" value="ECO:0007669"/>
    <property type="project" value="InterPro"/>
</dbReference>
<dbReference type="InterPro" id="IPR032922">
    <property type="entry name" value="SON"/>
</dbReference>
<keyword evidence="5" id="KW-1185">Reference proteome</keyword>
<dbReference type="InterPro" id="IPR001841">
    <property type="entry name" value="Znf_RING"/>
</dbReference>
<feature type="compositionally biased region" description="Basic residues" evidence="2">
    <location>
        <begin position="607"/>
        <end position="628"/>
    </location>
</feature>
<feature type="compositionally biased region" description="Basic and acidic residues" evidence="2">
    <location>
        <begin position="897"/>
        <end position="912"/>
    </location>
</feature>
<evidence type="ECO:0000256" key="2">
    <source>
        <dbReference type="SAM" id="MobiDB-lite"/>
    </source>
</evidence>
<feature type="compositionally biased region" description="Polar residues" evidence="2">
    <location>
        <begin position="128"/>
        <end position="141"/>
    </location>
</feature>
<feature type="compositionally biased region" description="Polar residues" evidence="2">
    <location>
        <begin position="385"/>
        <end position="407"/>
    </location>
</feature>
<feature type="domain" description="RING-type" evidence="3">
    <location>
        <begin position="26"/>
        <end position="62"/>
    </location>
</feature>
<feature type="compositionally biased region" description="Basic residues" evidence="2">
    <location>
        <begin position="711"/>
        <end position="720"/>
    </location>
</feature>
<feature type="region of interest" description="Disordered" evidence="2">
    <location>
        <begin position="88"/>
        <end position="232"/>
    </location>
</feature>
<dbReference type="AlphaFoldDB" id="A0AAN9UQY1"/>
<feature type="compositionally biased region" description="Polar residues" evidence="2">
    <location>
        <begin position="149"/>
        <end position="166"/>
    </location>
</feature>
<dbReference type="GO" id="GO:0008270">
    <property type="term" value="F:zinc ion binding"/>
    <property type="evidence" value="ECO:0007669"/>
    <property type="project" value="UniProtKB-KW"/>
</dbReference>
<dbReference type="PANTHER" id="PTHR46528">
    <property type="entry name" value="PROTEIN SON"/>
    <property type="match status" value="1"/>
</dbReference>
<organism evidence="4 5">
    <name type="scientific">Diatrype stigma</name>
    <dbReference type="NCBI Taxonomy" id="117547"/>
    <lineage>
        <taxon>Eukaryota</taxon>
        <taxon>Fungi</taxon>
        <taxon>Dikarya</taxon>
        <taxon>Ascomycota</taxon>
        <taxon>Pezizomycotina</taxon>
        <taxon>Sordariomycetes</taxon>
        <taxon>Xylariomycetidae</taxon>
        <taxon>Xylariales</taxon>
        <taxon>Diatrypaceae</taxon>
        <taxon>Diatrype</taxon>
    </lineage>
</organism>
<feature type="compositionally biased region" description="Polar residues" evidence="2">
    <location>
        <begin position="791"/>
        <end position="801"/>
    </location>
</feature>
<feature type="compositionally biased region" description="Basic and acidic residues" evidence="2">
    <location>
        <begin position="653"/>
        <end position="667"/>
    </location>
</feature>
<feature type="compositionally biased region" description="Basic and acidic residues" evidence="2">
    <location>
        <begin position="576"/>
        <end position="606"/>
    </location>
</feature>
<dbReference type="Proteomes" id="UP001320420">
    <property type="component" value="Unassembled WGS sequence"/>
</dbReference>
<accession>A0AAN9UQY1</accession>
<feature type="compositionally biased region" description="Polar residues" evidence="2">
    <location>
        <begin position="103"/>
        <end position="120"/>
    </location>
</feature>
<feature type="compositionally biased region" description="Basic and acidic residues" evidence="2">
    <location>
        <begin position="721"/>
        <end position="745"/>
    </location>
</feature>
<keyword evidence="1" id="KW-0862">Zinc</keyword>
<feature type="region of interest" description="Disordered" evidence="2">
    <location>
        <begin position="439"/>
        <end position="912"/>
    </location>
</feature>
<keyword evidence="1" id="KW-0479">Metal-binding</keyword>
<feature type="region of interest" description="Disordered" evidence="2">
    <location>
        <begin position="385"/>
        <end position="425"/>
    </location>
</feature>
<feature type="compositionally biased region" description="Low complexity" evidence="2">
    <location>
        <begin position="408"/>
        <end position="421"/>
    </location>
</feature>
<comment type="caution">
    <text evidence="4">The sequence shown here is derived from an EMBL/GenBank/DDBJ whole genome shotgun (WGS) entry which is preliminary data.</text>
</comment>
<dbReference type="PROSITE" id="PS50089">
    <property type="entry name" value="ZF_RING_2"/>
    <property type="match status" value="1"/>
</dbReference>
<evidence type="ECO:0000313" key="4">
    <source>
        <dbReference type="EMBL" id="KAK7751576.1"/>
    </source>
</evidence>
<dbReference type="PANTHER" id="PTHR46528:SF1">
    <property type="entry name" value="PROTEIN SON"/>
    <property type="match status" value="1"/>
</dbReference>
<feature type="compositionally biased region" description="Basic residues" evidence="2">
    <location>
        <begin position="746"/>
        <end position="757"/>
    </location>
</feature>
<dbReference type="Gene3D" id="3.30.40.10">
    <property type="entry name" value="Zinc/RING finger domain, C3HC4 (zinc finger)"/>
    <property type="match status" value="1"/>
</dbReference>
<reference evidence="4 5" key="1">
    <citation type="submission" date="2024-02" db="EMBL/GenBank/DDBJ databases">
        <title>De novo assembly and annotation of 12 fungi associated with fruit tree decline syndrome in Ontario, Canada.</title>
        <authorList>
            <person name="Sulman M."/>
            <person name="Ellouze W."/>
            <person name="Ilyukhin E."/>
        </authorList>
    </citation>
    <scope>NUCLEOTIDE SEQUENCE [LARGE SCALE GENOMIC DNA]</scope>
    <source>
        <strain evidence="4 5">M11/M66-122</strain>
    </source>
</reference>
<feature type="compositionally biased region" description="Basic and acidic residues" evidence="2">
    <location>
        <begin position="175"/>
        <end position="189"/>
    </location>
</feature>
<feature type="compositionally biased region" description="Basic and acidic residues" evidence="2">
    <location>
        <begin position="837"/>
        <end position="857"/>
    </location>
</feature>
<feature type="compositionally biased region" description="Basic and acidic residues" evidence="2">
    <location>
        <begin position="808"/>
        <end position="818"/>
    </location>
</feature>
<dbReference type="EMBL" id="JAKJXP020000047">
    <property type="protein sequence ID" value="KAK7751576.1"/>
    <property type="molecule type" value="Genomic_DNA"/>
</dbReference>
<dbReference type="CDD" id="cd16620">
    <property type="entry name" value="vRING-HC-C4C4_RBBP6"/>
    <property type="match status" value="1"/>
</dbReference>
<proteinExistence type="predicted"/>
<feature type="compositionally biased region" description="Basic residues" evidence="2">
    <location>
        <begin position="643"/>
        <end position="652"/>
    </location>
</feature>
<dbReference type="GO" id="GO:0051726">
    <property type="term" value="P:regulation of cell cycle"/>
    <property type="evidence" value="ECO:0007669"/>
    <property type="project" value="InterPro"/>
</dbReference>
<dbReference type="InterPro" id="IPR013083">
    <property type="entry name" value="Znf_RING/FYVE/PHD"/>
</dbReference>
<name>A0AAN9UQY1_9PEZI</name>
<evidence type="ECO:0000313" key="5">
    <source>
        <dbReference type="Proteomes" id="UP001320420"/>
    </source>
</evidence>
<protein>
    <recommendedName>
        <fullName evidence="3">RING-type domain-containing protein</fullName>
    </recommendedName>
</protein>